<protein>
    <recommendedName>
        <fullName evidence="3">NACHT domain-containing protein</fullName>
    </recommendedName>
</protein>
<dbReference type="AlphaFoldDB" id="A0A9J6BI73"/>
<gene>
    <name evidence="1" type="ORF">PVAND_017037</name>
</gene>
<dbReference type="SUPFAM" id="SSF52540">
    <property type="entry name" value="P-loop containing nucleoside triphosphate hydrolases"/>
    <property type="match status" value="1"/>
</dbReference>
<evidence type="ECO:0000313" key="1">
    <source>
        <dbReference type="EMBL" id="KAG5669142.1"/>
    </source>
</evidence>
<proteinExistence type="predicted"/>
<dbReference type="InterPro" id="IPR036770">
    <property type="entry name" value="Ankyrin_rpt-contain_sf"/>
</dbReference>
<accession>A0A9J6BI73</accession>
<dbReference type="InterPro" id="IPR027417">
    <property type="entry name" value="P-loop_NTPase"/>
</dbReference>
<reference evidence="1" key="1">
    <citation type="submission" date="2021-03" db="EMBL/GenBank/DDBJ databases">
        <title>Chromosome level genome of the anhydrobiotic midge Polypedilum vanderplanki.</title>
        <authorList>
            <person name="Yoshida Y."/>
            <person name="Kikawada T."/>
            <person name="Gusev O."/>
        </authorList>
    </citation>
    <scope>NUCLEOTIDE SEQUENCE</scope>
    <source>
        <strain evidence="1">NIAS01</strain>
        <tissue evidence="1">Whole body or cell culture</tissue>
    </source>
</reference>
<dbReference type="OrthoDB" id="7739966at2759"/>
<dbReference type="Gene3D" id="1.25.40.20">
    <property type="entry name" value="Ankyrin repeat-containing domain"/>
    <property type="match status" value="1"/>
</dbReference>
<evidence type="ECO:0000313" key="2">
    <source>
        <dbReference type="Proteomes" id="UP001107558"/>
    </source>
</evidence>
<organism evidence="1 2">
    <name type="scientific">Polypedilum vanderplanki</name>
    <name type="common">Sleeping chironomid midge</name>
    <dbReference type="NCBI Taxonomy" id="319348"/>
    <lineage>
        <taxon>Eukaryota</taxon>
        <taxon>Metazoa</taxon>
        <taxon>Ecdysozoa</taxon>
        <taxon>Arthropoda</taxon>
        <taxon>Hexapoda</taxon>
        <taxon>Insecta</taxon>
        <taxon>Pterygota</taxon>
        <taxon>Neoptera</taxon>
        <taxon>Endopterygota</taxon>
        <taxon>Diptera</taxon>
        <taxon>Nematocera</taxon>
        <taxon>Chironomoidea</taxon>
        <taxon>Chironomidae</taxon>
        <taxon>Chironominae</taxon>
        <taxon>Polypedilum</taxon>
        <taxon>Polypedilum</taxon>
    </lineage>
</organism>
<comment type="caution">
    <text evidence="1">The sequence shown here is derived from an EMBL/GenBank/DDBJ whole genome shotgun (WGS) entry which is preliminary data.</text>
</comment>
<keyword evidence="2" id="KW-1185">Reference proteome</keyword>
<name>A0A9J6BI73_POLVA</name>
<dbReference type="SUPFAM" id="SSF48403">
    <property type="entry name" value="Ankyrin repeat"/>
    <property type="match status" value="1"/>
</dbReference>
<dbReference type="Gene3D" id="3.40.50.300">
    <property type="entry name" value="P-loop containing nucleotide triphosphate hydrolases"/>
    <property type="match status" value="1"/>
</dbReference>
<evidence type="ECO:0008006" key="3">
    <source>
        <dbReference type="Google" id="ProtNLM"/>
    </source>
</evidence>
<sequence length="1244" mass="146164">MNLETLQIILTNEIEFSKATLEDFNEDGNDLSWFNAIEVLNCPTTEAAVNFITSNSFYESLFERRMKLIALRLKIENDLDTNDIIIPKADFYNEKRKFLVTYEGKNKTAIFWKNQFAQEFLKLDLENSLKENSVELFAVEFMIEKLKENGGQIKSSAKVTKLSSIIDQNGKNLLSYAVENRKLEIIQKLLKLSFDVNEKYEAKRLVDIAWENDDQDIVLELLNANSYYPENFNESKANEEIQKFIQNSKKLHTAIKKNVQKEVKEILEKNKNLRHFFTTSNISALNSALKCENFEIYKILYKESKTFGPNEKFDKSLNEEFYKRIAKLNSDLSLHLPVSHISILLSKTVVPPCDDLTEKLQSVQTAFEKINQIPEVNLMLQVLATNSNLKIHFDFTQESVIYMDPTNRNTNIKGCYDHENNHLHIAALELSNEATEHITHATISHESSHCVLDMIFRNKRFPFAINDAENEVKYMEILSEIEKDYGKNSNNCNKEKEQIIEDVFISDKSDENSKIRELIARVPDLLAFYQGDERRLDQIKTEFKNLFDYWTENVMIAMTDALPVLQKLSDYSIEINYDDFTKPLQSAIKYSKVEFQGYEVKLEQIIDQNILQKLNSKTIRKILDGHNLNIQEKLEFPKDEFYKERNFIDSLFNDKIWIYDDVMNYLAKEAERDFQSIFAEVQKSKIFLLSDHAGAGKSTTMKNLAVKLKNEFPQNWVEFVDLKRHLEVYERIENSEISDIETIIKIFQEIFKINENLNAKIFEKLFKENRVILFLDGVDEIAPKFKQIFIKIITSIKNLTRNQQWIATRPHTDLTKELKEKLNIEIAYKLLLINHIDAKAMIKKYLKLKDLHFDQEQIEKILLNVSKVQVKSSDNSYNNSIQINPLMIKMIADLCAAKKLENFDSNRYKLYENLVDLKLDILSEKGAIPNRDSNTDSKMNIWEIHQIYALKLYYDKNDKFEDFLYKEFYESDWQTTTSQKYEKRLLNFSQFQIFKKWNREKLKWSAEAISRCGLLIVDNWNTDSEFPDFSHRSFAEFFVAKFIIEAIKEALEDDEEIIDSEFKLRMNLAVHLLRLYCMYSKNLMGDSVLEFIMNYISMQEPKIKIDEHFLTFLNEADTKKLILKTSTDYHYIGMNTSLFAKLIRNSNFNEKLFNSLMIIKNGQSEMFKNILNEKISLFSATSCVRLFDLFKDSKFPNWHKFTGSSLKMTENDLNMPSDEEIERIKKTDFLTQVFDGEIGTFDFF</sequence>
<dbReference type="EMBL" id="JADBJN010000004">
    <property type="protein sequence ID" value="KAG5669142.1"/>
    <property type="molecule type" value="Genomic_DNA"/>
</dbReference>
<dbReference type="Proteomes" id="UP001107558">
    <property type="component" value="Chromosome 4"/>
</dbReference>